<keyword evidence="15" id="KW-1185">Reference proteome</keyword>
<evidence type="ECO:0000259" key="13">
    <source>
        <dbReference type="Pfam" id="PF00520"/>
    </source>
</evidence>
<evidence type="ECO:0000256" key="7">
    <source>
        <dbReference type="ARBA" id="ARBA00022958"/>
    </source>
</evidence>
<evidence type="ECO:0000256" key="6">
    <source>
        <dbReference type="ARBA" id="ARBA00022882"/>
    </source>
</evidence>
<evidence type="ECO:0000256" key="4">
    <source>
        <dbReference type="ARBA" id="ARBA00022692"/>
    </source>
</evidence>
<feature type="domain" description="Ion transport" evidence="13">
    <location>
        <begin position="22"/>
        <end position="245"/>
    </location>
</feature>
<gene>
    <name evidence="14" type="ORF">BOW52_08075</name>
</gene>
<dbReference type="InterPro" id="IPR027359">
    <property type="entry name" value="Volt_channel_dom_sf"/>
</dbReference>
<dbReference type="AlphaFoldDB" id="A0A1T2L183"/>
<dbReference type="GO" id="GO:0001508">
    <property type="term" value="P:action potential"/>
    <property type="evidence" value="ECO:0007669"/>
    <property type="project" value="TreeGrafter"/>
</dbReference>
<evidence type="ECO:0000256" key="10">
    <source>
        <dbReference type="ARBA" id="ARBA00023136"/>
    </source>
</evidence>
<feature type="transmembrane region" description="Helical" evidence="12">
    <location>
        <begin position="156"/>
        <end position="175"/>
    </location>
</feature>
<evidence type="ECO:0000256" key="8">
    <source>
        <dbReference type="ARBA" id="ARBA00022989"/>
    </source>
</evidence>
<dbReference type="InterPro" id="IPR028325">
    <property type="entry name" value="VG_K_chnl"/>
</dbReference>
<dbReference type="GO" id="GO:0005249">
    <property type="term" value="F:voltage-gated potassium channel activity"/>
    <property type="evidence" value="ECO:0007669"/>
    <property type="project" value="InterPro"/>
</dbReference>
<keyword evidence="11" id="KW-0407">Ion channel</keyword>
<dbReference type="Gene3D" id="1.20.120.350">
    <property type="entry name" value="Voltage-gated potassium channels. Chain C"/>
    <property type="match status" value="1"/>
</dbReference>
<dbReference type="FunFam" id="1.10.287.70:FF:000028">
    <property type="entry name" value="potassium voltage-gated channel subfamily D member 3"/>
    <property type="match status" value="1"/>
</dbReference>
<evidence type="ECO:0000256" key="1">
    <source>
        <dbReference type="ARBA" id="ARBA00004141"/>
    </source>
</evidence>
<feature type="transmembrane region" description="Helical" evidence="12">
    <location>
        <begin position="93"/>
        <end position="113"/>
    </location>
</feature>
<accession>A0A1T2L183</accession>
<keyword evidence="8 12" id="KW-1133">Transmembrane helix</keyword>
<evidence type="ECO:0000313" key="15">
    <source>
        <dbReference type="Proteomes" id="UP000190198"/>
    </source>
</evidence>
<keyword evidence="7" id="KW-0630">Potassium</keyword>
<keyword evidence="4 12" id="KW-0812">Transmembrane</keyword>
<feature type="transmembrane region" description="Helical" evidence="12">
    <location>
        <begin position="187"/>
        <end position="205"/>
    </location>
</feature>
<evidence type="ECO:0000313" key="14">
    <source>
        <dbReference type="EMBL" id="OOZ38780.1"/>
    </source>
</evidence>
<proteinExistence type="predicted"/>
<keyword evidence="6" id="KW-0851">Voltage-gated channel</keyword>
<keyword evidence="2" id="KW-0813">Transport</keyword>
<keyword evidence="9" id="KW-0406">Ion transport</keyword>
<evidence type="ECO:0000256" key="11">
    <source>
        <dbReference type="ARBA" id="ARBA00023303"/>
    </source>
</evidence>
<dbReference type="PRINTS" id="PR00169">
    <property type="entry name" value="KCHANNEL"/>
</dbReference>
<dbReference type="Gene3D" id="1.10.287.70">
    <property type="match status" value="1"/>
</dbReference>
<dbReference type="GO" id="GO:0008076">
    <property type="term" value="C:voltage-gated potassium channel complex"/>
    <property type="evidence" value="ECO:0007669"/>
    <property type="project" value="InterPro"/>
</dbReference>
<feature type="transmembrane region" description="Helical" evidence="12">
    <location>
        <begin position="54"/>
        <end position="72"/>
    </location>
</feature>
<dbReference type="PANTHER" id="PTHR11537">
    <property type="entry name" value="VOLTAGE-GATED POTASSIUM CHANNEL"/>
    <property type="match status" value="1"/>
</dbReference>
<evidence type="ECO:0000256" key="5">
    <source>
        <dbReference type="ARBA" id="ARBA00022826"/>
    </source>
</evidence>
<dbReference type="SUPFAM" id="SSF81324">
    <property type="entry name" value="Voltage-gated potassium channels"/>
    <property type="match status" value="1"/>
</dbReference>
<feature type="transmembrane region" description="Helical" evidence="12">
    <location>
        <begin position="217"/>
        <end position="242"/>
    </location>
</feature>
<name>A0A1T2L183_9GAMM</name>
<comment type="caution">
    <text evidence="14">The sequence shown here is derived from an EMBL/GenBank/DDBJ whole genome shotgun (WGS) entry which is preliminary data.</text>
</comment>
<evidence type="ECO:0000256" key="12">
    <source>
        <dbReference type="SAM" id="Phobius"/>
    </source>
</evidence>
<keyword evidence="5" id="KW-0631">Potassium channel</keyword>
<keyword evidence="10 12" id="KW-0472">Membrane</keyword>
<dbReference type="InterPro" id="IPR005821">
    <property type="entry name" value="Ion_trans_dom"/>
</dbReference>
<evidence type="ECO:0000256" key="9">
    <source>
        <dbReference type="ARBA" id="ARBA00023065"/>
    </source>
</evidence>
<keyword evidence="3" id="KW-0633">Potassium transport</keyword>
<dbReference type="OrthoDB" id="9799090at2"/>
<sequence>MNIKKRTWEIVEYAKPGDRVSKIFDICLMILIVVNVTMVILDSVPSIHAQYGDFLFWFEAFSVAIFTVEYIARVWSCTLLPRYAKPVSGRLRFALHPMLLIDLIAIVPFYLPLLGVDMMVVRIFRLLRILRIFKLMRYSRASALIGNVLKDKIEELALSTILLMFMLIVSAALMYHAEHEVQPEVFSSIPAAIWWSVVTLTTVGYGDVYPVTDLGRVFGGMIAIIGIGIVALPAGILSAGFVEAINKSHEITEDSKCPHCGKKLKL</sequence>
<comment type="subcellular location">
    <subcellularLocation>
        <location evidence="1">Membrane</location>
        <topology evidence="1">Multi-pass membrane protein</topology>
    </subcellularLocation>
</comment>
<protein>
    <recommendedName>
        <fullName evidence="13">Ion transport domain-containing protein</fullName>
    </recommendedName>
</protein>
<dbReference type="Proteomes" id="UP000190198">
    <property type="component" value="Unassembled WGS sequence"/>
</dbReference>
<evidence type="ECO:0000256" key="2">
    <source>
        <dbReference type="ARBA" id="ARBA00022448"/>
    </source>
</evidence>
<dbReference type="Pfam" id="PF00520">
    <property type="entry name" value="Ion_trans"/>
    <property type="match status" value="1"/>
</dbReference>
<evidence type="ECO:0000256" key="3">
    <source>
        <dbReference type="ARBA" id="ARBA00022538"/>
    </source>
</evidence>
<dbReference type="EMBL" id="MPRK01000158">
    <property type="protein sequence ID" value="OOZ38780.1"/>
    <property type="molecule type" value="Genomic_DNA"/>
</dbReference>
<dbReference type="PANTHER" id="PTHR11537:SF254">
    <property type="entry name" value="POTASSIUM VOLTAGE-GATED CHANNEL PROTEIN SHAB"/>
    <property type="match status" value="1"/>
</dbReference>
<organism evidence="14 15">
    <name type="scientific">Solemya elarraichensis gill symbiont</name>
    <dbReference type="NCBI Taxonomy" id="1918949"/>
    <lineage>
        <taxon>Bacteria</taxon>
        <taxon>Pseudomonadati</taxon>
        <taxon>Pseudomonadota</taxon>
        <taxon>Gammaproteobacteria</taxon>
        <taxon>sulfur-oxidizing symbionts</taxon>
    </lineage>
</organism>
<reference evidence="14 15" key="1">
    <citation type="submission" date="2016-11" db="EMBL/GenBank/DDBJ databases">
        <title>Mixed transmission modes and dynamic genome evolution in an obligate animal-bacterial symbiosis.</title>
        <authorList>
            <person name="Russell S.L."/>
            <person name="Corbett-Detig R.B."/>
            <person name="Cavanaugh C.M."/>
        </authorList>
    </citation>
    <scope>NUCLEOTIDE SEQUENCE [LARGE SCALE GENOMIC DNA]</scope>
    <source>
        <strain evidence="14">Sp-SM6</strain>
    </source>
</reference>
<feature type="transmembrane region" description="Helical" evidence="12">
    <location>
        <begin position="23"/>
        <end position="42"/>
    </location>
</feature>